<dbReference type="PANTHER" id="PTHR43968">
    <property type="match status" value="1"/>
</dbReference>
<dbReference type="EMBL" id="JAXARY010000015">
    <property type="protein sequence ID" value="MDX8128793.1"/>
    <property type="molecule type" value="Genomic_DNA"/>
</dbReference>
<dbReference type="InterPro" id="IPR036249">
    <property type="entry name" value="Thioredoxin-like_sf"/>
</dbReference>
<dbReference type="PANTHER" id="PTHR43968:SF6">
    <property type="entry name" value="GLUTATHIONE S-TRANSFERASE OMEGA"/>
    <property type="match status" value="1"/>
</dbReference>
<dbReference type="Pfam" id="PF00043">
    <property type="entry name" value="GST_C"/>
    <property type="match status" value="1"/>
</dbReference>
<dbReference type="InterPro" id="IPR040079">
    <property type="entry name" value="Glutathione_S-Trfase"/>
</dbReference>
<dbReference type="InterPro" id="IPR004045">
    <property type="entry name" value="Glutathione_S-Trfase_N"/>
</dbReference>
<name>A0ABU4UHD2_9GAMM</name>
<accession>A0ABU4UHD2</accession>
<dbReference type="Proteomes" id="UP001284537">
    <property type="component" value="Unassembled WGS sequence"/>
</dbReference>
<feature type="domain" description="GST C-terminal" evidence="2">
    <location>
        <begin position="95"/>
        <end position="212"/>
    </location>
</feature>
<dbReference type="InterPro" id="IPR004046">
    <property type="entry name" value="GST_C"/>
</dbReference>
<evidence type="ECO:0000313" key="3">
    <source>
        <dbReference type="EMBL" id="MDX8128793.1"/>
    </source>
</evidence>
<dbReference type="SUPFAM" id="SSF47616">
    <property type="entry name" value="GST C-terminal domain-like"/>
    <property type="match status" value="1"/>
</dbReference>
<evidence type="ECO:0000313" key="4">
    <source>
        <dbReference type="Proteomes" id="UP001284537"/>
    </source>
</evidence>
<dbReference type="Gene3D" id="3.40.30.10">
    <property type="entry name" value="Glutaredoxin"/>
    <property type="match status" value="1"/>
</dbReference>
<dbReference type="SUPFAM" id="SSF52833">
    <property type="entry name" value="Thioredoxin-like"/>
    <property type="match status" value="1"/>
</dbReference>
<dbReference type="PROSITE" id="PS50405">
    <property type="entry name" value="GST_CTER"/>
    <property type="match status" value="1"/>
</dbReference>
<dbReference type="RefSeq" id="WP_319962221.1">
    <property type="nucleotide sequence ID" value="NZ_JAXARY010000015.1"/>
</dbReference>
<organism evidence="3 4">
    <name type="scientific">Methylomonas defluvii</name>
    <dbReference type="NCBI Taxonomy" id="3045149"/>
    <lineage>
        <taxon>Bacteria</taxon>
        <taxon>Pseudomonadati</taxon>
        <taxon>Pseudomonadota</taxon>
        <taxon>Gammaproteobacteria</taxon>
        <taxon>Methylococcales</taxon>
        <taxon>Methylococcaceae</taxon>
        <taxon>Methylomonas</taxon>
    </lineage>
</organism>
<dbReference type="InterPro" id="IPR010987">
    <property type="entry name" value="Glutathione-S-Trfase_C-like"/>
</dbReference>
<dbReference type="Pfam" id="PF13417">
    <property type="entry name" value="GST_N_3"/>
    <property type="match status" value="1"/>
</dbReference>
<dbReference type="InterPro" id="IPR036282">
    <property type="entry name" value="Glutathione-S-Trfase_C_sf"/>
</dbReference>
<proteinExistence type="predicted"/>
<gene>
    <name evidence="3" type="ORF">QLH52_15965</name>
</gene>
<sequence length="229" mass="26525">MNTPPATTEQIYPILYSFRRCPYAMRARLAIAVSGLSVALREIELGNKPKTMLAISPKGTVPVLLLPEGRVIEQSLDIMLWALAQHDPQNWLNQAPEDTQRLIDWNDGDFKYYLDRYKYADRYPEQTPADYRQQGEVFLAELETRLQRHKFLCGDNFSLADAATLPFIRQFAAVDNAWFENSPYPALQQWLNTFLRSNLFAAVMQKYPPWNVDDPLVLFRYETGLVPFQ</sequence>
<dbReference type="CDD" id="cd03196">
    <property type="entry name" value="GST_C_5"/>
    <property type="match status" value="1"/>
</dbReference>
<evidence type="ECO:0000259" key="2">
    <source>
        <dbReference type="PROSITE" id="PS50405"/>
    </source>
</evidence>
<dbReference type="Gene3D" id="1.20.1050.10">
    <property type="match status" value="1"/>
</dbReference>
<protein>
    <submittedName>
        <fullName evidence="3">Glutathione S-transferase</fullName>
    </submittedName>
</protein>
<evidence type="ECO:0000259" key="1">
    <source>
        <dbReference type="PROSITE" id="PS50404"/>
    </source>
</evidence>
<feature type="domain" description="GST N-terminal" evidence="1">
    <location>
        <begin position="11"/>
        <end position="90"/>
    </location>
</feature>
<keyword evidence="4" id="KW-1185">Reference proteome</keyword>
<dbReference type="InterPro" id="IPR050983">
    <property type="entry name" value="GST_Omega/HSP26"/>
</dbReference>
<dbReference type="SFLD" id="SFLDS00019">
    <property type="entry name" value="Glutathione_Transferase_(cytos"/>
    <property type="match status" value="1"/>
</dbReference>
<dbReference type="SFLD" id="SFLDG00358">
    <property type="entry name" value="Main_(cytGST)"/>
    <property type="match status" value="1"/>
</dbReference>
<reference evidence="3 4" key="1">
    <citation type="submission" date="2023-11" db="EMBL/GenBank/DDBJ databases">
        <authorList>
            <person name="Ouyang M.-Y."/>
        </authorList>
    </citation>
    <scope>NUCLEOTIDE SEQUENCE [LARGE SCALE GENOMIC DNA]</scope>
    <source>
        <strain evidence="3 4">OY6</strain>
    </source>
</reference>
<dbReference type="PROSITE" id="PS50404">
    <property type="entry name" value="GST_NTER"/>
    <property type="match status" value="1"/>
</dbReference>
<comment type="caution">
    <text evidence="3">The sequence shown here is derived from an EMBL/GenBank/DDBJ whole genome shotgun (WGS) entry which is preliminary data.</text>
</comment>
<dbReference type="CDD" id="cd03060">
    <property type="entry name" value="GST_N_Omega_like"/>
    <property type="match status" value="1"/>
</dbReference>